<dbReference type="EMBL" id="CAJNYV010000036">
    <property type="protein sequence ID" value="CAF3329318.1"/>
    <property type="molecule type" value="Genomic_DNA"/>
</dbReference>
<proteinExistence type="predicted"/>
<organism evidence="2 3">
    <name type="scientific">Rotaria socialis</name>
    <dbReference type="NCBI Taxonomy" id="392032"/>
    <lineage>
        <taxon>Eukaryota</taxon>
        <taxon>Metazoa</taxon>
        <taxon>Spiralia</taxon>
        <taxon>Gnathifera</taxon>
        <taxon>Rotifera</taxon>
        <taxon>Eurotatoria</taxon>
        <taxon>Bdelloidea</taxon>
        <taxon>Philodinida</taxon>
        <taxon>Philodinidae</taxon>
        <taxon>Rotaria</taxon>
    </lineage>
</organism>
<dbReference type="PANTHER" id="PTHR46580">
    <property type="entry name" value="SENSOR KINASE-RELATED"/>
    <property type="match status" value="1"/>
</dbReference>
<comment type="caution">
    <text evidence="2">The sequence shown here is derived from an EMBL/GenBank/DDBJ whole genome shotgun (WGS) entry which is preliminary data.</text>
</comment>
<dbReference type="InterPro" id="IPR013517">
    <property type="entry name" value="FG-GAP"/>
</dbReference>
<reference evidence="2" key="1">
    <citation type="submission" date="2021-02" db="EMBL/GenBank/DDBJ databases">
        <authorList>
            <person name="Nowell W R."/>
        </authorList>
    </citation>
    <scope>NUCLEOTIDE SEQUENCE</scope>
</reference>
<dbReference type="Pfam" id="PF13517">
    <property type="entry name" value="FG-GAP_3"/>
    <property type="match status" value="1"/>
</dbReference>
<protein>
    <recommendedName>
        <fullName evidence="4">VCBS repeat-containing protein</fullName>
    </recommendedName>
</protein>
<dbReference type="InterPro" id="IPR028994">
    <property type="entry name" value="Integrin_alpha_N"/>
</dbReference>
<dbReference type="Gene3D" id="2.30.30.100">
    <property type="match status" value="2"/>
</dbReference>
<evidence type="ECO:0000313" key="3">
    <source>
        <dbReference type="Proteomes" id="UP000663865"/>
    </source>
</evidence>
<gene>
    <name evidence="2" type="ORF">KIK155_LOCUS1413</name>
</gene>
<dbReference type="SUPFAM" id="SSF69318">
    <property type="entry name" value="Integrin alpha N-terminal domain"/>
    <property type="match status" value="1"/>
</dbReference>
<evidence type="ECO:0000256" key="1">
    <source>
        <dbReference type="ARBA" id="ARBA00022729"/>
    </source>
</evidence>
<evidence type="ECO:0008006" key="4">
    <source>
        <dbReference type="Google" id="ProtNLM"/>
    </source>
</evidence>
<evidence type="ECO:0000313" key="2">
    <source>
        <dbReference type="EMBL" id="CAF3329318.1"/>
    </source>
</evidence>
<keyword evidence="1" id="KW-0732">Signal</keyword>
<dbReference type="AlphaFoldDB" id="A0A817UDL9"/>
<dbReference type="Proteomes" id="UP000663865">
    <property type="component" value="Unassembled WGS sequence"/>
</dbReference>
<name>A0A817UDL9_9BILA</name>
<sequence length="310" mass="34754">MPTFPGYSGLSQNGTNSFGGVAILYQNFLKCKIIENDNNYLDIAITNSDMNNIGIFLGERNRIFSNITTFSTGNNSHPLPLAVGDFNNDSLTYIVVTNYNTNNIMILIEYGNGSFSMLKTYSTSDNSQPKSIATGDSNRDKQLDLTVANYGTNNVCVLFGHGNGTFANQTWYPLEHDSRPNWVVFKHMNNDDFRIFSSDFRSIPAGKHRNLAGIRRKNPTVFLIGILLPCFSDFQCFPAGNGDFPAYFLEYPTESGDRNARPGIYALAFLFSMYRLHLYSSACTKSFDKNSFANKTVFKNRCFQVGLCHD</sequence>
<accession>A0A817UDL9</accession>